<dbReference type="InterPro" id="IPR038377">
    <property type="entry name" value="Na/Glc_symporter_sf"/>
</dbReference>
<comment type="subcellular location">
    <subcellularLocation>
        <location evidence="1">Membrane</location>
        <topology evidence="1">Multi-pass membrane protein</topology>
    </subcellularLocation>
</comment>
<accession>A0A6J8CEV3</accession>
<evidence type="ECO:0000256" key="13">
    <source>
        <dbReference type="RuleBase" id="RU362091"/>
    </source>
</evidence>
<evidence type="ECO:0000256" key="15">
    <source>
        <dbReference type="SAM" id="Phobius"/>
    </source>
</evidence>
<evidence type="ECO:0000256" key="5">
    <source>
        <dbReference type="ARBA" id="ARBA00022847"/>
    </source>
</evidence>
<evidence type="ECO:0000256" key="2">
    <source>
        <dbReference type="ARBA" id="ARBA00006434"/>
    </source>
</evidence>
<evidence type="ECO:0000256" key="8">
    <source>
        <dbReference type="ARBA" id="ARBA00023053"/>
    </source>
</evidence>
<dbReference type="InterPro" id="IPR001734">
    <property type="entry name" value="Na/solute_symporter"/>
</dbReference>
<evidence type="ECO:0000256" key="9">
    <source>
        <dbReference type="ARBA" id="ARBA00023065"/>
    </source>
</evidence>
<dbReference type="EMBL" id="CACVKT020005203">
    <property type="protein sequence ID" value="CAC5393467.1"/>
    <property type="molecule type" value="Genomic_DNA"/>
</dbReference>
<keyword evidence="10 15" id="KW-0472">Membrane</keyword>
<feature type="transmembrane region" description="Helical" evidence="15">
    <location>
        <begin position="6"/>
        <end position="25"/>
    </location>
</feature>
<evidence type="ECO:0000256" key="14">
    <source>
        <dbReference type="SAM" id="MobiDB-lite"/>
    </source>
</evidence>
<keyword evidence="6" id="KW-0530">Neurotransmitter biosynthesis</keyword>
<evidence type="ECO:0000256" key="1">
    <source>
        <dbReference type="ARBA" id="ARBA00004141"/>
    </source>
</evidence>
<keyword evidence="3" id="KW-0813">Transport</keyword>
<feature type="transmembrane region" description="Helical" evidence="15">
    <location>
        <begin position="75"/>
        <end position="96"/>
    </location>
</feature>
<dbReference type="PANTHER" id="PTHR45897:SF4">
    <property type="entry name" value="HIGH-AFFINITY CHOLINE TRANSPORTER 1"/>
    <property type="match status" value="1"/>
</dbReference>
<dbReference type="PROSITE" id="PS50283">
    <property type="entry name" value="NA_SOLUT_SYMP_3"/>
    <property type="match status" value="1"/>
</dbReference>
<dbReference type="GO" id="GO:0005307">
    <property type="term" value="F:choline:sodium symporter activity"/>
    <property type="evidence" value="ECO:0007669"/>
    <property type="project" value="TreeGrafter"/>
</dbReference>
<proteinExistence type="inferred from homology"/>
<feature type="transmembrane region" description="Helical" evidence="15">
    <location>
        <begin position="465"/>
        <end position="485"/>
    </location>
</feature>
<dbReference type="InterPro" id="IPR052244">
    <property type="entry name" value="Choline_transporter"/>
</dbReference>
<dbReference type="CDD" id="cd11474">
    <property type="entry name" value="SLC5sbd_CHT"/>
    <property type="match status" value="1"/>
</dbReference>
<feature type="transmembrane region" description="Helical" evidence="15">
    <location>
        <begin position="366"/>
        <end position="386"/>
    </location>
</feature>
<evidence type="ECO:0000256" key="11">
    <source>
        <dbReference type="ARBA" id="ARBA00023180"/>
    </source>
</evidence>
<dbReference type="Pfam" id="PF00474">
    <property type="entry name" value="SSF"/>
    <property type="match status" value="1"/>
</dbReference>
<dbReference type="AlphaFoldDB" id="A0A6J8CEV3"/>
<feature type="transmembrane region" description="Helical" evidence="15">
    <location>
        <begin position="392"/>
        <end position="414"/>
    </location>
</feature>
<feature type="transmembrane region" description="Helical" evidence="15">
    <location>
        <begin position="223"/>
        <end position="245"/>
    </location>
</feature>
<evidence type="ECO:0000256" key="4">
    <source>
        <dbReference type="ARBA" id="ARBA00022692"/>
    </source>
</evidence>
<gene>
    <name evidence="16" type="ORF">MCOR_28332</name>
</gene>
<keyword evidence="7 15" id="KW-1133">Transmembrane helix</keyword>
<sequence length="537" mass="59096">MAIHIPGLIGIIVFYLLILVIGIIAGRKKNKKGDSDEMLVAGRNLGFFVAVMTNTATMVGGAYINGTAEVMGRDGLVWCFAPVGFNVGIIIAALFYAPKAREKKYTTIFDLLQEKYGKRIGGLLFINELLADVFWESAILSALGSTLHIILGIDMSTAVIVSACVAVFYTFFGGLYSVAYTDVAQLFLISLGLILIIPFAWTNPAVDMSRIKDNWKGSLEPKFIGVYIDMWLITIGGCFTWQAFYQRVLACKTTRMARDSVLVSSFLALFMGVPPAIAGVIGAATDWNQTMYNGNPVLSTEEWSYVLPMVLAYLCPMVVSVFGLGAISAAVMSSADSIVLATGSVISHNLYKNCFRPKASQRELTWVLRVSILLTGILGTMIAIVVKSVYGLFILCVDIMYVIQMPELTCALWFEKANGYGSLVGFVVGLILRILGGEPILSFPAIIKYPWYDPVDGQLFPHKTFAMLCCVITIIAVSLLTDYVFTNNKIDKSFDIFNCFQEKKIKEKDESQSNAVELKSDEVFDEKQEESEALFKT</sequence>
<dbReference type="Proteomes" id="UP000507470">
    <property type="component" value="Unassembled WGS sequence"/>
</dbReference>
<evidence type="ECO:0000256" key="3">
    <source>
        <dbReference type="ARBA" id="ARBA00022448"/>
    </source>
</evidence>
<keyword evidence="12" id="KW-0739">Sodium transport</keyword>
<protein>
    <submittedName>
        <fullName evidence="16">SLC5A7</fullName>
    </submittedName>
</protein>
<name>A0A6J8CEV3_MYTCO</name>
<dbReference type="GO" id="GO:0005886">
    <property type="term" value="C:plasma membrane"/>
    <property type="evidence" value="ECO:0007669"/>
    <property type="project" value="TreeGrafter"/>
</dbReference>
<organism evidence="16 17">
    <name type="scientific">Mytilus coruscus</name>
    <name type="common">Sea mussel</name>
    <dbReference type="NCBI Taxonomy" id="42192"/>
    <lineage>
        <taxon>Eukaryota</taxon>
        <taxon>Metazoa</taxon>
        <taxon>Spiralia</taxon>
        <taxon>Lophotrochozoa</taxon>
        <taxon>Mollusca</taxon>
        <taxon>Bivalvia</taxon>
        <taxon>Autobranchia</taxon>
        <taxon>Pteriomorphia</taxon>
        <taxon>Mytilida</taxon>
        <taxon>Mytiloidea</taxon>
        <taxon>Mytilidae</taxon>
        <taxon>Mytilinae</taxon>
        <taxon>Mytilus</taxon>
    </lineage>
</organism>
<keyword evidence="5" id="KW-0769">Symport</keyword>
<feature type="transmembrane region" description="Helical" evidence="15">
    <location>
        <begin position="423"/>
        <end position="445"/>
    </location>
</feature>
<dbReference type="PANTHER" id="PTHR45897">
    <property type="entry name" value="HIGH-AFFINITY CHOLINE TRANSPORTER 1"/>
    <property type="match status" value="1"/>
</dbReference>
<evidence type="ECO:0000256" key="10">
    <source>
        <dbReference type="ARBA" id="ARBA00023136"/>
    </source>
</evidence>
<evidence type="ECO:0000313" key="17">
    <source>
        <dbReference type="Proteomes" id="UP000507470"/>
    </source>
</evidence>
<keyword evidence="17" id="KW-1185">Reference proteome</keyword>
<feature type="region of interest" description="Disordered" evidence="14">
    <location>
        <begin position="507"/>
        <end position="537"/>
    </location>
</feature>
<feature type="transmembrane region" description="Helical" evidence="15">
    <location>
        <begin position="266"/>
        <end position="285"/>
    </location>
</feature>
<keyword evidence="9" id="KW-0406">Ion transport</keyword>
<feature type="transmembrane region" description="Helical" evidence="15">
    <location>
        <begin position="305"/>
        <end position="327"/>
    </location>
</feature>
<feature type="transmembrane region" description="Helical" evidence="15">
    <location>
        <begin position="45"/>
        <end position="63"/>
    </location>
</feature>
<feature type="transmembrane region" description="Helical" evidence="15">
    <location>
        <begin position="183"/>
        <end position="203"/>
    </location>
</feature>
<feature type="transmembrane region" description="Helical" evidence="15">
    <location>
        <begin position="116"/>
        <end position="135"/>
    </location>
</feature>
<reference evidence="16 17" key="1">
    <citation type="submission" date="2020-06" db="EMBL/GenBank/DDBJ databases">
        <authorList>
            <person name="Li R."/>
            <person name="Bekaert M."/>
        </authorList>
    </citation>
    <scope>NUCLEOTIDE SEQUENCE [LARGE SCALE GENOMIC DNA]</scope>
    <source>
        <strain evidence="17">wild</strain>
    </source>
</reference>
<dbReference type="OrthoDB" id="546820at2759"/>
<comment type="similarity">
    <text evidence="2 13">Belongs to the sodium:solute symporter (SSF) (TC 2.A.21) family.</text>
</comment>
<dbReference type="Gene3D" id="1.20.1730.10">
    <property type="entry name" value="Sodium/glucose cotransporter"/>
    <property type="match status" value="1"/>
</dbReference>
<evidence type="ECO:0000256" key="6">
    <source>
        <dbReference type="ARBA" id="ARBA00022979"/>
    </source>
</evidence>
<feature type="compositionally biased region" description="Acidic residues" evidence="14">
    <location>
        <begin position="527"/>
        <end position="537"/>
    </location>
</feature>
<keyword evidence="11" id="KW-0325">Glycoprotein</keyword>
<keyword evidence="4 15" id="KW-0812">Transmembrane</keyword>
<keyword evidence="8" id="KW-0915">Sodium</keyword>
<feature type="transmembrane region" description="Helical" evidence="15">
    <location>
        <begin position="147"/>
        <end position="171"/>
    </location>
</feature>
<evidence type="ECO:0000256" key="7">
    <source>
        <dbReference type="ARBA" id="ARBA00022989"/>
    </source>
</evidence>
<evidence type="ECO:0000256" key="12">
    <source>
        <dbReference type="ARBA" id="ARBA00023201"/>
    </source>
</evidence>
<evidence type="ECO:0000313" key="16">
    <source>
        <dbReference type="EMBL" id="CAC5393467.1"/>
    </source>
</evidence>
<dbReference type="GO" id="GO:0008292">
    <property type="term" value="P:acetylcholine biosynthetic process"/>
    <property type="evidence" value="ECO:0007669"/>
    <property type="project" value="TreeGrafter"/>
</dbReference>